<dbReference type="InterPro" id="IPR043154">
    <property type="entry name" value="Sec-1-like_dom1"/>
</dbReference>
<dbReference type="InterPro" id="IPR036045">
    <property type="entry name" value="Sec1-like_sf"/>
</dbReference>
<dbReference type="InterPro" id="IPR027482">
    <property type="entry name" value="Sec1-like_dom2"/>
</dbReference>
<dbReference type="AlphaFoldDB" id="A0A4U5VUP6"/>
<name>A0A4U5VUP6_COLLU</name>
<dbReference type="GO" id="GO:0015031">
    <property type="term" value="P:protein transport"/>
    <property type="evidence" value="ECO:0007669"/>
    <property type="project" value="UniProtKB-KW"/>
</dbReference>
<dbReference type="Gene3D" id="1.25.40.60">
    <property type="match status" value="1"/>
</dbReference>
<dbReference type="InterPro" id="IPR043127">
    <property type="entry name" value="Sec-1-like_dom3a"/>
</dbReference>
<dbReference type="SUPFAM" id="SSF56815">
    <property type="entry name" value="Sec1/munc18-like (SM) proteins"/>
    <property type="match status" value="1"/>
</dbReference>
<dbReference type="PIRSF" id="PIRSF005715">
    <property type="entry name" value="VPS45_Sec1"/>
    <property type="match status" value="1"/>
</dbReference>
<reference evidence="3 4" key="1">
    <citation type="submission" date="2019-01" db="EMBL/GenBank/DDBJ databases">
        <title>Genome Assembly of Collichthys lucidus.</title>
        <authorList>
            <person name="Cai M."/>
            <person name="Xiao S."/>
        </authorList>
    </citation>
    <scope>NUCLEOTIDE SEQUENCE [LARGE SCALE GENOMIC DNA]</scope>
    <source>
        <strain evidence="3">JT15FE1705JMU</strain>
        <tissue evidence="3">Muscle</tissue>
    </source>
</reference>
<dbReference type="PANTHER" id="PTHR11679">
    <property type="entry name" value="VESICLE PROTEIN SORTING-ASSOCIATED"/>
    <property type="match status" value="1"/>
</dbReference>
<protein>
    <submittedName>
        <fullName evidence="3">Syntaxin-binding protein 2</fullName>
    </submittedName>
</protein>
<sequence length="547" mass="61560">MCDRRSIRVLAVVESDNRGRCFAAGSCSGLNHTASNNKEVTDEPADCCQDGTEWAKSGSGRNRYKLEEILNGVIKSVKKDGEWKSVRALINDFKDTAFTYKAAHIFFTDTCPDGLFAEIGRSRVAKVAKTLKEINVAFLPYESQVFSLDDPTSLYSFYSSKPNENKDKMMEILAEQIATLCDTLKEYPAIRYRNCIPLRLKGDQRRMLDWLMRSTSALLLTKADNPSMGEGADKARSQLLIVDRGFDPISPILHELTLQAMAYDLLDIKQDIYAYQTTGIGNSNEREVLLDEDDELWVQLRHMHIADVTKKVTELLRNFCESKRMCTDNYSTHLHLAEACMKKFKASLDKLCEVEQDLAMGANAEGEPLKDAMKSIVPVLLNNEMEAYDKIRIILLYIFHKKKGIGEENLAKLIQHANIQTDSNIITNLQNLGCNIIAGSAIEDKLDRKQWPFISDPAPINTTQTAVSSARFGHWHKNKTPTEYRTGPRLIIFVIGGVSHSEMRSAYEVTRATDGKWEVLIGSSHILTPTSFLNDLKSLDQVPNPDC</sequence>
<evidence type="ECO:0000313" key="4">
    <source>
        <dbReference type="Proteomes" id="UP000298787"/>
    </source>
</evidence>
<accession>A0A4U5VUP6</accession>
<comment type="similarity">
    <text evidence="1">Belongs to the STXBP/unc-18/SEC1 family.</text>
</comment>
<dbReference type="Gene3D" id="3.90.830.10">
    <property type="entry name" value="Syntaxin Binding Protein 1, Chain A, domain 2"/>
    <property type="match status" value="2"/>
</dbReference>
<evidence type="ECO:0000256" key="2">
    <source>
        <dbReference type="ARBA" id="ARBA00022927"/>
    </source>
</evidence>
<dbReference type="GO" id="GO:0016192">
    <property type="term" value="P:vesicle-mediated transport"/>
    <property type="evidence" value="ECO:0007669"/>
    <property type="project" value="InterPro"/>
</dbReference>
<dbReference type="STRING" id="240159.A0A4U5VUP6"/>
<keyword evidence="2" id="KW-0813">Transport</keyword>
<evidence type="ECO:0000313" key="3">
    <source>
        <dbReference type="EMBL" id="TKS92091.1"/>
    </source>
</evidence>
<dbReference type="EMBL" id="CM014100">
    <property type="protein sequence ID" value="TKS92091.1"/>
    <property type="molecule type" value="Genomic_DNA"/>
</dbReference>
<evidence type="ECO:0000256" key="1">
    <source>
        <dbReference type="ARBA" id="ARBA00009884"/>
    </source>
</evidence>
<dbReference type="Gene3D" id="3.40.50.1910">
    <property type="match status" value="2"/>
</dbReference>
<proteinExistence type="inferred from homology"/>
<dbReference type="Pfam" id="PF00995">
    <property type="entry name" value="Sec1"/>
    <property type="match status" value="3"/>
</dbReference>
<dbReference type="Gene3D" id="3.40.50.2060">
    <property type="match status" value="1"/>
</dbReference>
<gene>
    <name evidence="3" type="ORF">D9C73_025708</name>
</gene>
<organism evidence="3 4">
    <name type="scientific">Collichthys lucidus</name>
    <name type="common">Big head croaker</name>
    <name type="synonym">Sciaena lucida</name>
    <dbReference type="NCBI Taxonomy" id="240159"/>
    <lineage>
        <taxon>Eukaryota</taxon>
        <taxon>Metazoa</taxon>
        <taxon>Chordata</taxon>
        <taxon>Craniata</taxon>
        <taxon>Vertebrata</taxon>
        <taxon>Euteleostomi</taxon>
        <taxon>Actinopterygii</taxon>
        <taxon>Neopterygii</taxon>
        <taxon>Teleostei</taxon>
        <taxon>Neoteleostei</taxon>
        <taxon>Acanthomorphata</taxon>
        <taxon>Eupercaria</taxon>
        <taxon>Sciaenidae</taxon>
        <taxon>Collichthys</taxon>
    </lineage>
</organism>
<keyword evidence="4" id="KW-1185">Reference proteome</keyword>
<dbReference type="InterPro" id="IPR001619">
    <property type="entry name" value="Sec1-like"/>
</dbReference>
<keyword evidence="2" id="KW-0653">Protein transport</keyword>
<dbReference type="Proteomes" id="UP000298787">
    <property type="component" value="Chromosome 23"/>
</dbReference>